<feature type="region of interest" description="Disordered" evidence="2">
    <location>
        <begin position="161"/>
        <end position="189"/>
    </location>
</feature>
<comment type="subcellular location">
    <subcellularLocation>
        <location evidence="1">Mitochondrion inner membrane</location>
    </subcellularLocation>
</comment>
<dbReference type="Pfam" id="PF09769">
    <property type="entry name" value="ApoO"/>
    <property type="match status" value="1"/>
</dbReference>
<dbReference type="Gene3D" id="1.20.120.20">
    <property type="entry name" value="Apolipoprotein"/>
    <property type="match status" value="1"/>
</dbReference>
<evidence type="ECO:0000313" key="3">
    <source>
        <dbReference type="EMBL" id="ORX87057.1"/>
    </source>
</evidence>
<evidence type="ECO:0000313" key="4">
    <source>
        <dbReference type="Proteomes" id="UP000193944"/>
    </source>
</evidence>
<dbReference type="InterPro" id="IPR019166">
    <property type="entry name" value="MIC26/MIC27"/>
</dbReference>
<reference evidence="3 4" key="1">
    <citation type="submission" date="2016-08" db="EMBL/GenBank/DDBJ databases">
        <title>A Parts List for Fungal Cellulosomes Revealed by Comparative Genomics.</title>
        <authorList>
            <consortium name="DOE Joint Genome Institute"/>
            <person name="Haitjema C.H."/>
            <person name="Gilmore S.P."/>
            <person name="Henske J.K."/>
            <person name="Solomon K.V."/>
            <person name="De Groot R."/>
            <person name="Kuo A."/>
            <person name="Mondo S.J."/>
            <person name="Salamov A.A."/>
            <person name="Labutti K."/>
            <person name="Zhao Z."/>
            <person name="Chiniquy J."/>
            <person name="Barry K."/>
            <person name="Brewer H.M."/>
            <person name="Purvine S.O."/>
            <person name="Wright A.T."/>
            <person name="Boxma B."/>
            <person name="Van Alen T."/>
            <person name="Hackstein J.H."/>
            <person name="Baker S.E."/>
            <person name="Grigoriev I.V."/>
            <person name="O'Malley M.A."/>
        </authorList>
    </citation>
    <scope>NUCLEOTIDE SEQUENCE [LARGE SCALE GENOMIC DNA]</scope>
    <source>
        <strain evidence="3 4">S4</strain>
    </source>
</reference>
<dbReference type="AlphaFoldDB" id="A0A1Y1XMS8"/>
<name>A0A1Y1XMS8_9FUNG</name>
<dbReference type="InterPro" id="IPR033181">
    <property type="entry name" value="Mic26_fungi"/>
</dbReference>
<organism evidence="3 4">
    <name type="scientific">Anaeromyces robustus</name>
    <dbReference type="NCBI Taxonomy" id="1754192"/>
    <lineage>
        <taxon>Eukaryota</taxon>
        <taxon>Fungi</taxon>
        <taxon>Fungi incertae sedis</taxon>
        <taxon>Chytridiomycota</taxon>
        <taxon>Chytridiomycota incertae sedis</taxon>
        <taxon>Neocallimastigomycetes</taxon>
        <taxon>Neocallimastigales</taxon>
        <taxon>Neocallimastigaceae</taxon>
        <taxon>Anaeromyces</taxon>
    </lineage>
</organism>
<comment type="function">
    <text evidence="1">Component of the MICOS complex, a large protein complex of the mitochondrial inner membrane that plays crucial roles in the maintenance of crista junctions, inner membrane architecture, and formation of contact sites to the outer membrane.</text>
</comment>
<dbReference type="GO" id="GO:0061617">
    <property type="term" value="C:MICOS complex"/>
    <property type="evidence" value="ECO:0007669"/>
    <property type="project" value="UniProtKB-UniRule"/>
</dbReference>
<gene>
    <name evidence="3" type="ORF">BCR32DRAFT_264540</name>
</gene>
<keyword evidence="1" id="KW-0496">Mitochondrion</keyword>
<dbReference type="EMBL" id="MCFG01000013">
    <property type="protein sequence ID" value="ORX87057.1"/>
    <property type="molecule type" value="Genomic_DNA"/>
</dbReference>
<dbReference type="OrthoDB" id="2399148at2759"/>
<protein>
    <recommendedName>
        <fullName evidence="1">MICOS complex subunit</fullName>
    </recommendedName>
</protein>
<comment type="caution">
    <text evidence="3">The sequence shown here is derived from an EMBL/GenBank/DDBJ whole genome shotgun (WGS) entry which is preliminary data.</text>
</comment>
<keyword evidence="1" id="KW-0472">Membrane</keyword>
<sequence>MSFLQNLKKRFIKYVPDKERKAYPNLLYISALGVTGSIVTRKSNAFVRTVTPISLMLAGTYVWYPQTSRNVALAINNRMKSMVQKDKLKSTLNSTRDVVENKFGKNAAQAFKDTTKEVKGRVNKVQKDAKKEIKNAQKELSKAQKDVKGKVDKAQKQLKKEVNKTAKQVKKEVEKTQKEIKGKIEKAKK</sequence>
<evidence type="ECO:0000256" key="1">
    <source>
        <dbReference type="RuleBase" id="RU363021"/>
    </source>
</evidence>
<comment type="subunit">
    <text evidence="1">Component of the mitochondrial contact site and cristae organizing system (MICOS) complex.</text>
</comment>
<evidence type="ECO:0000256" key="2">
    <source>
        <dbReference type="SAM" id="MobiDB-lite"/>
    </source>
</evidence>
<reference evidence="3 4" key="2">
    <citation type="submission" date="2016-08" db="EMBL/GenBank/DDBJ databases">
        <title>Pervasive Adenine N6-methylation of Active Genes in Fungi.</title>
        <authorList>
            <consortium name="DOE Joint Genome Institute"/>
            <person name="Mondo S.J."/>
            <person name="Dannebaum R.O."/>
            <person name="Kuo R.C."/>
            <person name="Labutti K."/>
            <person name="Haridas S."/>
            <person name="Kuo A."/>
            <person name="Salamov A."/>
            <person name="Ahrendt S.R."/>
            <person name="Lipzen A."/>
            <person name="Sullivan W."/>
            <person name="Andreopoulos W.B."/>
            <person name="Clum A."/>
            <person name="Lindquist E."/>
            <person name="Daum C."/>
            <person name="Ramamoorthy G.K."/>
            <person name="Gryganskyi A."/>
            <person name="Culley D."/>
            <person name="Magnuson J.K."/>
            <person name="James T.Y."/>
            <person name="O'Malley M.A."/>
            <person name="Stajich J.E."/>
            <person name="Spatafora J.W."/>
            <person name="Visel A."/>
            <person name="Grigoriev I.V."/>
        </authorList>
    </citation>
    <scope>NUCLEOTIDE SEQUENCE [LARGE SCALE GENOMIC DNA]</scope>
    <source>
        <strain evidence="3 4">S4</strain>
    </source>
</reference>
<keyword evidence="1" id="KW-0999">Mitochondrion inner membrane</keyword>
<feature type="region of interest" description="Disordered" evidence="2">
    <location>
        <begin position="136"/>
        <end position="155"/>
    </location>
</feature>
<proteinExistence type="predicted"/>
<dbReference type="GO" id="GO:0042407">
    <property type="term" value="P:cristae formation"/>
    <property type="evidence" value="ECO:0007669"/>
    <property type="project" value="InterPro"/>
</dbReference>
<dbReference type="Proteomes" id="UP000193944">
    <property type="component" value="Unassembled WGS sequence"/>
</dbReference>
<dbReference type="PANTHER" id="PTHR28268:SF1">
    <property type="entry name" value="MICOS SUBUNIT MIC26"/>
    <property type="match status" value="1"/>
</dbReference>
<dbReference type="PANTHER" id="PTHR28268">
    <property type="entry name" value="MICOS SUBUNIT MIC26"/>
    <property type="match status" value="1"/>
</dbReference>
<dbReference type="GO" id="GO:0044284">
    <property type="term" value="C:mitochondrial crista junction"/>
    <property type="evidence" value="ECO:0007669"/>
    <property type="project" value="TreeGrafter"/>
</dbReference>
<accession>A0A1Y1XMS8</accession>
<keyword evidence="4" id="KW-1185">Reference proteome</keyword>